<gene>
    <name evidence="2" type="ORF">Tco_1033074</name>
</gene>
<comment type="caution">
    <text evidence="2">The sequence shown here is derived from an EMBL/GenBank/DDBJ whole genome shotgun (WGS) entry which is preliminary data.</text>
</comment>
<keyword evidence="3" id="KW-1185">Reference proteome</keyword>
<reference evidence="2" key="1">
    <citation type="journal article" date="2022" name="Int. J. Mol. Sci.">
        <title>Draft Genome of Tanacetum Coccineum: Genomic Comparison of Closely Related Tanacetum-Family Plants.</title>
        <authorList>
            <person name="Yamashiro T."/>
            <person name="Shiraishi A."/>
            <person name="Nakayama K."/>
            <person name="Satake H."/>
        </authorList>
    </citation>
    <scope>NUCLEOTIDE SEQUENCE</scope>
</reference>
<evidence type="ECO:0000259" key="1">
    <source>
        <dbReference type="Pfam" id="PF03732"/>
    </source>
</evidence>
<reference evidence="2" key="2">
    <citation type="submission" date="2022-01" db="EMBL/GenBank/DDBJ databases">
        <authorList>
            <person name="Yamashiro T."/>
            <person name="Shiraishi A."/>
            <person name="Satake H."/>
            <person name="Nakayama K."/>
        </authorList>
    </citation>
    <scope>NUCLEOTIDE SEQUENCE</scope>
</reference>
<keyword evidence="2" id="KW-0808">Transferase</keyword>
<evidence type="ECO:0000313" key="2">
    <source>
        <dbReference type="EMBL" id="GJT73788.1"/>
    </source>
</evidence>
<protein>
    <submittedName>
        <fullName evidence="2">Reverse transcriptase domain-containing protein</fullName>
    </submittedName>
</protein>
<organism evidence="2 3">
    <name type="scientific">Tanacetum coccineum</name>
    <dbReference type="NCBI Taxonomy" id="301880"/>
    <lineage>
        <taxon>Eukaryota</taxon>
        <taxon>Viridiplantae</taxon>
        <taxon>Streptophyta</taxon>
        <taxon>Embryophyta</taxon>
        <taxon>Tracheophyta</taxon>
        <taxon>Spermatophyta</taxon>
        <taxon>Magnoliopsida</taxon>
        <taxon>eudicotyledons</taxon>
        <taxon>Gunneridae</taxon>
        <taxon>Pentapetalae</taxon>
        <taxon>asterids</taxon>
        <taxon>campanulids</taxon>
        <taxon>Asterales</taxon>
        <taxon>Asteraceae</taxon>
        <taxon>Asteroideae</taxon>
        <taxon>Anthemideae</taxon>
        <taxon>Anthemidinae</taxon>
        <taxon>Tanacetum</taxon>
    </lineage>
</organism>
<name>A0ABQ5GEL9_9ASTR</name>
<accession>A0ABQ5GEL9</accession>
<keyword evidence="2" id="KW-0548">Nucleotidyltransferase</keyword>
<evidence type="ECO:0000313" key="3">
    <source>
        <dbReference type="Proteomes" id="UP001151760"/>
    </source>
</evidence>
<proteinExistence type="predicted"/>
<dbReference type="Pfam" id="PF03732">
    <property type="entry name" value="Retrotrans_gag"/>
    <property type="match status" value="1"/>
</dbReference>
<keyword evidence="2" id="KW-0695">RNA-directed DNA polymerase</keyword>
<dbReference type="EMBL" id="BQNB010018383">
    <property type="protein sequence ID" value="GJT73788.1"/>
    <property type="molecule type" value="Genomic_DNA"/>
</dbReference>
<dbReference type="InterPro" id="IPR005162">
    <property type="entry name" value="Retrotrans_gag_dom"/>
</dbReference>
<sequence length="130" mass="14793">MLVDRSTNTGRKCCYAGSCLQPGGKKLCRLWDFANANQILEHVNAMMTNGICPATKIQKIEQELWTLNLKGDDIEAYNDRFHKLVLMCPELVSTESKKIEKYIRGFPKRIKGKQSLLQSFVTLNEAINMP</sequence>
<feature type="domain" description="Retrotransposon gag" evidence="1">
    <location>
        <begin position="53"/>
        <end position="105"/>
    </location>
</feature>
<dbReference type="GO" id="GO:0003964">
    <property type="term" value="F:RNA-directed DNA polymerase activity"/>
    <property type="evidence" value="ECO:0007669"/>
    <property type="project" value="UniProtKB-KW"/>
</dbReference>
<dbReference type="Proteomes" id="UP001151760">
    <property type="component" value="Unassembled WGS sequence"/>
</dbReference>